<reference evidence="3" key="2">
    <citation type="submission" date="2025-08" db="UniProtKB">
        <authorList>
            <consortium name="Ensembl"/>
        </authorList>
    </citation>
    <scope>IDENTIFICATION</scope>
</reference>
<dbReference type="InterPro" id="IPR002035">
    <property type="entry name" value="VWF_A"/>
</dbReference>
<sequence length="211" mass="23678">MFMFVFLFMYDIAVLFLDPGTEIAFVLDGSGSIESEDFKRAKDFITTVMKNVWEKCFNCEFAVVQYGSEIRTELSLNEKDGPKAIETVKNIEQIENATITASAIIYTIEHVFVPENGSKEDSKKMMIVVSDGAISLWDKTHLEKAKNLLETKNITRFAIGVGNQTKIEELKIISNSESNLFLVGDYKALEGILSKLKTSIIKGIEGNTKRL</sequence>
<dbReference type="Pfam" id="PF00092">
    <property type="entry name" value="VWA"/>
    <property type="match status" value="1"/>
</dbReference>
<protein>
    <recommendedName>
        <fullName evidence="2">VWFA domain-containing protein</fullName>
    </recommendedName>
</protein>
<organism evidence="3 4">
    <name type="scientific">Oncorhynchus tshawytscha</name>
    <name type="common">Chinook salmon</name>
    <name type="synonym">Salmo tshawytscha</name>
    <dbReference type="NCBI Taxonomy" id="74940"/>
    <lineage>
        <taxon>Eukaryota</taxon>
        <taxon>Metazoa</taxon>
        <taxon>Chordata</taxon>
        <taxon>Craniata</taxon>
        <taxon>Vertebrata</taxon>
        <taxon>Euteleostomi</taxon>
        <taxon>Actinopterygii</taxon>
        <taxon>Neopterygii</taxon>
        <taxon>Teleostei</taxon>
        <taxon>Protacanthopterygii</taxon>
        <taxon>Salmoniformes</taxon>
        <taxon>Salmonidae</taxon>
        <taxon>Salmoninae</taxon>
        <taxon>Oncorhynchus</taxon>
    </lineage>
</organism>
<accession>A0AAZ3PKD5</accession>
<dbReference type="SMART" id="SM00327">
    <property type="entry name" value="VWA"/>
    <property type="match status" value="1"/>
</dbReference>
<feature type="domain" description="VWFA" evidence="2">
    <location>
        <begin position="22"/>
        <end position="196"/>
    </location>
</feature>
<feature type="chain" id="PRO_5044209339" description="VWFA domain-containing protein" evidence="1">
    <location>
        <begin position="24"/>
        <end position="211"/>
    </location>
</feature>
<dbReference type="Ensembl" id="ENSOTST00005127060.1">
    <property type="protein sequence ID" value="ENSOTSP00005116309.1"/>
    <property type="gene ID" value="ENSOTSG00005067329.1"/>
</dbReference>
<dbReference type="AlphaFoldDB" id="A0AAZ3PKD5"/>
<name>A0AAZ3PKD5_ONCTS</name>
<evidence type="ECO:0000313" key="3">
    <source>
        <dbReference type="Ensembl" id="ENSOTSP00005116309.1"/>
    </source>
</evidence>
<evidence type="ECO:0000259" key="2">
    <source>
        <dbReference type="PROSITE" id="PS50234"/>
    </source>
</evidence>
<evidence type="ECO:0000256" key="1">
    <source>
        <dbReference type="SAM" id="SignalP"/>
    </source>
</evidence>
<dbReference type="SUPFAM" id="SSF53300">
    <property type="entry name" value="vWA-like"/>
    <property type="match status" value="1"/>
</dbReference>
<reference evidence="3" key="3">
    <citation type="submission" date="2025-09" db="UniProtKB">
        <authorList>
            <consortium name="Ensembl"/>
        </authorList>
    </citation>
    <scope>IDENTIFICATION</scope>
</reference>
<dbReference type="Gene3D" id="3.40.50.410">
    <property type="entry name" value="von Willebrand factor, type A domain"/>
    <property type="match status" value="1"/>
</dbReference>
<dbReference type="InterPro" id="IPR050525">
    <property type="entry name" value="ECM_Assembly_Org"/>
</dbReference>
<keyword evidence="4" id="KW-1185">Reference proteome</keyword>
<dbReference type="Proteomes" id="UP000694402">
    <property type="component" value="Unassembled WGS sequence"/>
</dbReference>
<proteinExistence type="predicted"/>
<keyword evidence="1" id="KW-0732">Signal</keyword>
<dbReference type="GeneTree" id="ENSGT00940000161532"/>
<dbReference type="PANTHER" id="PTHR24020:SF84">
    <property type="entry name" value="VWFA DOMAIN-CONTAINING PROTEIN"/>
    <property type="match status" value="1"/>
</dbReference>
<feature type="signal peptide" evidence="1">
    <location>
        <begin position="1"/>
        <end position="23"/>
    </location>
</feature>
<dbReference type="PROSITE" id="PS50234">
    <property type="entry name" value="VWFA"/>
    <property type="match status" value="1"/>
</dbReference>
<evidence type="ECO:0000313" key="4">
    <source>
        <dbReference type="Proteomes" id="UP000694402"/>
    </source>
</evidence>
<reference evidence="4" key="1">
    <citation type="journal article" date="2018" name="PLoS ONE">
        <title>Chinook salmon (Oncorhynchus tshawytscha) genome and transcriptome.</title>
        <authorList>
            <person name="Christensen K.A."/>
            <person name="Leong J.S."/>
            <person name="Sakhrani D."/>
            <person name="Biagi C.A."/>
            <person name="Minkley D.R."/>
            <person name="Withler R.E."/>
            <person name="Rondeau E.B."/>
            <person name="Koop B.F."/>
            <person name="Devlin R.H."/>
        </authorList>
    </citation>
    <scope>NUCLEOTIDE SEQUENCE [LARGE SCALE GENOMIC DNA]</scope>
</reference>
<dbReference type="PRINTS" id="PR00453">
    <property type="entry name" value="VWFADOMAIN"/>
</dbReference>
<dbReference type="InterPro" id="IPR036465">
    <property type="entry name" value="vWFA_dom_sf"/>
</dbReference>
<dbReference type="PANTHER" id="PTHR24020">
    <property type="entry name" value="COLLAGEN ALPHA"/>
    <property type="match status" value="1"/>
</dbReference>